<dbReference type="RefSeq" id="XP_031868495.1">
    <property type="nucleotide sequence ID" value="XM_032015074.1"/>
</dbReference>
<comment type="caution">
    <text evidence="1">The sequence shown here is derived from an EMBL/GenBank/DDBJ whole genome shotgun (WGS) entry which is preliminary data.</text>
</comment>
<evidence type="ECO:0000313" key="1">
    <source>
        <dbReference type="EMBL" id="RDL35839.1"/>
    </source>
</evidence>
<keyword evidence="2" id="KW-1185">Reference proteome</keyword>
<sequence>MARLDIHFDDVDDRMAKKMIAYVDDDNNESRTGTLDLPRDDGEPWGLDDSEVSRVVHLVAYQIGRLADSVPIDHFSNSTLPSAFLDAKEELKQLLGIVFGDDIEKKSKAVFTETMDSKALATLHASLFRALFSAAVQQWVFYSRISDIPSIKAVSFDVQQKVILAKYGFSTLRNIHRATWVSLMYENPEQIRHVFTSEAADLTNRFLTTLEPLIVPVDESKHTPAIDDWISSTRDGQPGHRVVLQIFTASLKLKARLPLTEQYYEFLSPVLGTSFSRDLMAVDGEDVMDMDIADDSISQFSIMPAIIEYPMSVFITETEDEAALFGPHNFVRATATEREKGRVVCPAILTLQ</sequence>
<dbReference type="EMBL" id="NPIC01000005">
    <property type="protein sequence ID" value="RDL35839.1"/>
    <property type="molecule type" value="Genomic_DNA"/>
</dbReference>
<reference evidence="1 2" key="1">
    <citation type="journal article" date="2018" name="IMA Fungus">
        <title>IMA Genome-F 9: Draft genome sequence of Annulohypoxylon stygium, Aspergillus mulundensis, Berkeleyomyces basicola (syn. Thielaviopsis basicola), Ceratocystis smalleyi, two Cercospora beticola strains, Coleophoma cylindrospora, Fusarium fracticaudum, Phialophora cf. hyalina, and Morchella septimelata.</title>
        <authorList>
            <person name="Wingfield B.D."/>
            <person name="Bills G.F."/>
            <person name="Dong Y."/>
            <person name="Huang W."/>
            <person name="Nel W.J."/>
            <person name="Swalarsk-Parry B.S."/>
            <person name="Vaghefi N."/>
            <person name="Wilken P.M."/>
            <person name="An Z."/>
            <person name="de Beer Z.W."/>
            <person name="De Vos L."/>
            <person name="Chen L."/>
            <person name="Duong T.A."/>
            <person name="Gao Y."/>
            <person name="Hammerbacher A."/>
            <person name="Kikkert J.R."/>
            <person name="Li Y."/>
            <person name="Li H."/>
            <person name="Li K."/>
            <person name="Li Q."/>
            <person name="Liu X."/>
            <person name="Ma X."/>
            <person name="Naidoo K."/>
            <person name="Pethybridge S.J."/>
            <person name="Sun J."/>
            <person name="Steenkamp E.T."/>
            <person name="van der Nest M.A."/>
            <person name="van Wyk S."/>
            <person name="Wingfield M.J."/>
            <person name="Xiong C."/>
            <person name="Yue Q."/>
            <person name="Zhang X."/>
        </authorList>
    </citation>
    <scope>NUCLEOTIDE SEQUENCE [LARGE SCALE GENOMIC DNA]</scope>
    <source>
        <strain evidence="1 2">BP 5553</strain>
    </source>
</reference>
<dbReference type="Proteomes" id="UP000254866">
    <property type="component" value="Unassembled WGS sequence"/>
</dbReference>
<gene>
    <name evidence="1" type="ORF">BP5553_06451</name>
</gene>
<evidence type="ECO:0000313" key="2">
    <source>
        <dbReference type="Proteomes" id="UP000254866"/>
    </source>
</evidence>
<protein>
    <submittedName>
        <fullName evidence="1">Uncharacterized protein</fullName>
    </submittedName>
</protein>
<dbReference type="AlphaFoldDB" id="A0A370TJZ4"/>
<dbReference type="OrthoDB" id="303107at2759"/>
<proteinExistence type="predicted"/>
<name>A0A370TJZ4_9HELO</name>
<accession>A0A370TJZ4</accession>
<dbReference type="GeneID" id="43599300"/>
<organism evidence="1 2">
    <name type="scientific">Venustampulla echinocandica</name>
    <dbReference type="NCBI Taxonomy" id="2656787"/>
    <lineage>
        <taxon>Eukaryota</taxon>
        <taxon>Fungi</taxon>
        <taxon>Dikarya</taxon>
        <taxon>Ascomycota</taxon>
        <taxon>Pezizomycotina</taxon>
        <taxon>Leotiomycetes</taxon>
        <taxon>Helotiales</taxon>
        <taxon>Pleuroascaceae</taxon>
        <taxon>Venustampulla</taxon>
    </lineage>
</organism>